<dbReference type="Proteomes" id="UP001369815">
    <property type="component" value="Unassembled WGS sequence"/>
</dbReference>
<comment type="caution">
    <text evidence="2">The sequence shown here is derived from an EMBL/GenBank/DDBJ whole genome shotgun (WGS) entry which is preliminary data.</text>
</comment>
<feature type="non-terminal residue" evidence="2">
    <location>
        <position position="1"/>
    </location>
</feature>
<organism evidence="2 3">
    <name type="scientific">Daldinia eschscholtzii</name>
    <dbReference type="NCBI Taxonomy" id="292717"/>
    <lineage>
        <taxon>Eukaryota</taxon>
        <taxon>Fungi</taxon>
        <taxon>Dikarya</taxon>
        <taxon>Ascomycota</taxon>
        <taxon>Pezizomycotina</taxon>
        <taxon>Sordariomycetes</taxon>
        <taxon>Xylariomycetidae</taxon>
        <taxon>Xylariales</taxon>
        <taxon>Hypoxylaceae</taxon>
        <taxon>Daldinia</taxon>
    </lineage>
</organism>
<evidence type="ECO:0000256" key="1">
    <source>
        <dbReference type="SAM" id="MobiDB-lite"/>
    </source>
</evidence>
<accession>A0AAX6MCF6</accession>
<feature type="compositionally biased region" description="Basic and acidic residues" evidence="1">
    <location>
        <begin position="39"/>
        <end position="52"/>
    </location>
</feature>
<protein>
    <submittedName>
        <fullName evidence="2">Uncharacterized protein</fullName>
    </submittedName>
</protein>
<dbReference type="EMBL" id="JBANMG010000008">
    <property type="protein sequence ID" value="KAK6949882.1"/>
    <property type="molecule type" value="Genomic_DNA"/>
</dbReference>
<proteinExistence type="predicted"/>
<gene>
    <name evidence="2" type="ORF">Daesc_008205</name>
</gene>
<sequence length="73" mass="7983">THTAAGFHTIEMNADITSFKGAALFSDFQDVGRLAPESKPTDQPRRKGEPSESLRPQNSYRAYETSPAETVLG</sequence>
<reference evidence="2 3" key="1">
    <citation type="journal article" date="2024" name="Front Chem Biol">
        <title>Unveiling the potential of Daldinia eschscholtzii MFLUCC 19-0629 through bioactivity and bioinformatics studies for enhanced sustainable agriculture production.</title>
        <authorList>
            <person name="Brooks S."/>
            <person name="Weaver J.A."/>
            <person name="Klomchit A."/>
            <person name="Alharthi S.A."/>
            <person name="Onlamun T."/>
            <person name="Nurani R."/>
            <person name="Vong T.K."/>
            <person name="Alberti F."/>
            <person name="Greco C."/>
        </authorList>
    </citation>
    <scope>NUCLEOTIDE SEQUENCE [LARGE SCALE GENOMIC DNA]</scope>
    <source>
        <strain evidence="2">MFLUCC 19-0629</strain>
    </source>
</reference>
<evidence type="ECO:0000313" key="2">
    <source>
        <dbReference type="EMBL" id="KAK6949882.1"/>
    </source>
</evidence>
<feature type="region of interest" description="Disordered" evidence="1">
    <location>
        <begin position="33"/>
        <end position="73"/>
    </location>
</feature>
<keyword evidence="3" id="KW-1185">Reference proteome</keyword>
<dbReference type="AlphaFoldDB" id="A0AAX6MCF6"/>
<evidence type="ECO:0000313" key="3">
    <source>
        <dbReference type="Proteomes" id="UP001369815"/>
    </source>
</evidence>
<name>A0AAX6MCF6_9PEZI</name>